<name>A0ABQ2FRP2_9DEIO</name>
<keyword evidence="3" id="KW-1185">Reference proteome</keyword>
<keyword evidence="1" id="KW-0732">Signal</keyword>
<sequence length="334" mass="35598">MTTASRLTLLSLALLLPFGPAGCVAAAQTPVLQGTVPLAGVAAVPGKPYTIGRSAPLNFTLLKAEFSVSRVIIGTEVVTPQADQKLLVLTFRVANPQKKDAFFNAQSLTITAVDAGNTNRPALRSVGRAGTRESASLQLKPSQALDFVTVIVVPARGPVPKLIVERETGTGVLRYDLRQVTARLTPPYADPADPSGASALSAVPALPNRKYPLERFDLTLETVAFSDEVLDGRAPRSGYRYVVATVLLNNMAPADSYLGRNTLTAEILDADGERLPAVTVLKARSEGGPNLQVAPSADYRARYVFEVPSRSPLQAVTFQEGRAHTLHFDLSTLN</sequence>
<dbReference type="Proteomes" id="UP000604341">
    <property type="component" value="Unassembled WGS sequence"/>
</dbReference>
<proteinExistence type="predicted"/>
<evidence type="ECO:0000313" key="2">
    <source>
        <dbReference type="EMBL" id="GGL19667.1"/>
    </source>
</evidence>
<dbReference type="RefSeq" id="WP_189071050.1">
    <property type="nucleotide sequence ID" value="NZ_BMPE01000034.1"/>
</dbReference>
<organism evidence="2 3">
    <name type="scientific">Deinococcus radiotolerans</name>
    <dbReference type="NCBI Taxonomy" id="1309407"/>
    <lineage>
        <taxon>Bacteria</taxon>
        <taxon>Thermotogati</taxon>
        <taxon>Deinococcota</taxon>
        <taxon>Deinococci</taxon>
        <taxon>Deinococcales</taxon>
        <taxon>Deinococcaceae</taxon>
        <taxon>Deinococcus</taxon>
    </lineage>
</organism>
<protein>
    <recommendedName>
        <fullName evidence="4">DUF4352 domain-containing protein</fullName>
    </recommendedName>
</protein>
<comment type="caution">
    <text evidence="2">The sequence shown here is derived from an EMBL/GenBank/DDBJ whole genome shotgun (WGS) entry which is preliminary data.</text>
</comment>
<accession>A0ABQ2FRP2</accession>
<evidence type="ECO:0008006" key="4">
    <source>
        <dbReference type="Google" id="ProtNLM"/>
    </source>
</evidence>
<dbReference type="EMBL" id="BMPE01000034">
    <property type="protein sequence ID" value="GGL19667.1"/>
    <property type="molecule type" value="Genomic_DNA"/>
</dbReference>
<evidence type="ECO:0000313" key="3">
    <source>
        <dbReference type="Proteomes" id="UP000604341"/>
    </source>
</evidence>
<gene>
    <name evidence="2" type="ORF">GCM10010844_43320</name>
</gene>
<reference evidence="3" key="1">
    <citation type="journal article" date="2019" name="Int. J. Syst. Evol. Microbiol.">
        <title>The Global Catalogue of Microorganisms (GCM) 10K type strain sequencing project: providing services to taxonomists for standard genome sequencing and annotation.</title>
        <authorList>
            <consortium name="The Broad Institute Genomics Platform"/>
            <consortium name="The Broad Institute Genome Sequencing Center for Infectious Disease"/>
            <person name="Wu L."/>
            <person name="Ma J."/>
        </authorList>
    </citation>
    <scope>NUCLEOTIDE SEQUENCE [LARGE SCALE GENOMIC DNA]</scope>
    <source>
        <strain evidence="3">JCM 19173</strain>
    </source>
</reference>
<evidence type="ECO:0000256" key="1">
    <source>
        <dbReference type="SAM" id="SignalP"/>
    </source>
</evidence>
<feature type="chain" id="PRO_5045866190" description="DUF4352 domain-containing protein" evidence="1">
    <location>
        <begin position="27"/>
        <end position="334"/>
    </location>
</feature>
<feature type="signal peptide" evidence="1">
    <location>
        <begin position="1"/>
        <end position="26"/>
    </location>
</feature>